<evidence type="ECO:0000313" key="3">
    <source>
        <dbReference type="Proteomes" id="UP000585614"/>
    </source>
</evidence>
<feature type="compositionally biased region" description="Basic and acidic residues" evidence="1">
    <location>
        <begin position="72"/>
        <end position="91"/>
    </location>
</feature>
<evidence type="ECO:0000256" key="1">
    <source>
        <dbReference type="SAM" id="MobiDB-lite"/>
    </source>
</evidence>
<dbReference type="InterPro" id="IPR040005">
    <property type="entry name" value="Polr1has"/>
</dbReference>
<organism evidence="2 3">
    <name type="scientific">Rhinolophus ferrumequinum</name>
    <name type="common">Greater horseshoe bat</name>
    <dbReference type="NCBI Taxonomy" id="59479"/>
    <lineage>
        <taxon>Eukaryota</taxon>
        <taxon>Metazoa</taxon>
        <taxon>Chordata</taxon>
        <taxon>Craniata</taxon>
        <taxon>Vertebrata</taxon>
        <taxon>Euteleostomi</taxon>
        <taxon>Mammalia</taxon>
        <taxon>Eutheria</taxon>
        <taxon>Laurasiatheria</taxon>
        <taxon>Chiroptera</taxon>
        <taxon>Yinpterochiroptera</taxon>
        <taxon>Rhinolophoidea</taxon>
        <taxon>Rhinolophidae</taxon>
        <taxon>Rhinolophinae</taxon>
        <taxon>Rhinolophus</taxon>
    </lineage>
</organism>
<gene>
    <name evidence="2" type="ORF">mRhiFer1_019019</name>
</gene>
<sequence length="214" mass="25297">MQEKAWKYKVAPKWAITTKEERPHSEKREDAKKWDYLVSEGELNQIKKHIHRTEQARGLRDPQNRLPPQRIPSEELFTKTSTLEKDEKTENIQKTPKAIPQKHKVAWAKEQIKGHRDRMTRGRELSEQRNDERGAQKLLTQVPLPKPQVEKEEVKESEWVTAYPIVQPHQKALTEVTVLMEKSKEAKLKKPLRREHLSIPPFLKSQLEKNKIIF</sequence>
<dbReference type="EMBL" id="JACAGC010000015">
    <property type="protein sequence ID" value="KAF6318120.1"/>
    <property type="molecule type" value="Genomic_DNA"/>
</dbReference>
<name>A0A7J7UYX8_RHIFE</name>
<accession>A0A7J7UYX8</accession>
<protein>
    <submittedName>
        <fullName evidence="2">Uncharacterized protein</fullName>
    </submittedName>
</protein>
<feature type="compositionally biased region" description="Basic and acidic residues" evidence="1">
    <location>
        <begin position="110"/>
        <end position="132"/>
    </location>
</feature>
<dbReference type="AlphaFoldDB" id="A0A7J7UYX8"/>
<reference evidence="2 3" key="1">
    <citation type="journal article" date="2020" name="Nature">
        <title>Six reference-quality genomes reveal evolution of bat adaptations.</title>
        <authorList>
            <person name="Jebb D."/>
            <person name="Huang Z."/>
            <person name="Pippel M."/>
            <person name="Hughes G.M."/>
            <person name="Lavrichenko K."/>
            <person name="Devanna P."/>
            <person name="Winkler S."/>
            <person name="Jermiin L.S."/>
            <person name="Skirmuntt E.C."/>
            <person name="Katzourakis A."/>
            <person name="Burkitt-Gray L."/>
            <person name="Ray D.A."/>
            <person name="Sullivan K.A.M."/>
            <person name="Roscito J.G."/>
            <person name="Kirilenko B.M."/>
            <person name="Davalos L.M."/>
            <person name="Corthals A.P."/>
            <person name="Power M.L."/>
            <person name="Jones G."/>
            <person name="Ransome R.D."/>
            <person name="Dechmann D.K.N."/>
            <person name="Locatelli A.G."/>
            <person name="Puechmaille S.J."/>
            <person name="Fedrigo O."/>
            <person name="Jarvis E.D."/>
            <person name="Hiller M."/>
            <person name="Vernes S.C."/>
            <person name="Myers E.W."/>
            <person name="Teeling E.C."/>
        </authorList>
    </citation>
    <scope>NUCLEOTIDE SEQUENCE [LARGE SCALE GENOMIC DNA]</scope>
    <source>
        <strain evidence="2">MRhiFer1</strain>
        <tissue evidence="2">Lung</tissue>
    </source>
</reference>
<feature type="compositionally biased region" description="Basic and acidic residues" evidence="1">
    <location>
        <begin position="52"/>
        <end position="63"/>
    </location>
</feature>
<proteinExistence type="predicted"/>
<comment type="caution">
    <text evidence="2">The sequence shown here is derived from an EMBL/GenBank/DDBJ whole genome shotgun (WGS) entry which is preliminary data.</text>
</comment>
<dbReference type="PANTHER" id="PTHR41403:SF4">
    <property type="entry name" value="SIMILAR TO RIKEN CDNA 1700022C21"/>
    <property type="match status" value="1"/>
</dbReference>
<evidence type="ECO:0000313" key="2">
    <source>
        <dbReference type="EMBL" id="KAF6318120.1"/>
    </source>
</evidence>
<dbReference type="Proteomes" id="UP000585614">
    <property type="component" value="Unassembled WGS sequence"/>
</dbReference>
<dbReference type="PANTHER" id="PTHR41403">
    <property type="entry name" value="RCG43477-RELATED"/>
    <property type="match status" value="1"/>
</dbReference>
<feature type="region of interest" description="Disordered" evidence="1">
    <location>
        <begin position="50"/>
        <end position="132"/>
    </location>
</feature>